<evidence type="ECO:0000313" key="18">
    <source>
        <dbReference type="Proteomes" id="UP000032303"/>
    </source>
</evidence>
<keyword evidence="13" id="KW-0998">Cell outer membrane</keyword>
<keyword evidence="10" id="KW-0626">Porin</keyword>
<dbReference type="PANTHER" id="PTHR33619">
    <property type="entry name" value="POLYSACCHARIDE EXPORT PROTEIN GFCE-RELATED"/>
    <property type="match status" value="1"/>
</dbReference>
<evidence type="ECO:0000256" key="14">
    <source>
        <dbReference type="ARBA" id="ARBA00023288"/>
    </source>
</evidence>
<feature type="domain" description="Polysaccharide export protein N-terminal" evidence="15">
    <location>
        <begin position="65"/>
        <end position="137"/>
    </location>
</feature>
<evidence type="ECO:0000256" key="8">
    <source>
        <dbReference type="ARBA" id="ARBA00023047"/>
    </source>
</evidence>
<keyword evidence="11" id="KW-0472">Membrane</keyword>
<dbReference type="KEGG" id="pgb:H744_2c2386"/>
<keyword evidence="9" id="KW-0406">Ion transport</keyword>
<dbReference type="Pfam" id="PF22461">
    <property type="entry name" value="SLBB_2"/>
    <property type="match status" value="1"/>
</dbReference>
<dbReference type="GO" id="GO:0009279">
    <property type="term" value="C:cell outer membrane"/>
    <property type="evidence" value="ECO:0007669"/>
    <property type="project" value="UniProtKB-SubCell"/>
</dbReference>
<evidence type="ECO:0000256" key="11">
    <source>
        <dbReference type="ARBA" id="ARBA00023136"/>
    </source>
</evidence>
<organism evidence="17 18">
    <name type="scientific">Photobacterium gaetbulicola Gung47</name>
    <dbReference type="NCBI Taxonomy" id="658445"/>
    <lineage>
        <taxon>Bacteria</taxon>
        <taxon>Pseudomonadati</taxon>
        <taxon>Pseudomonadota</taxon>
        <taxon>Gammaproteobacteria</taxon>
        <taxon>Vibrionales</taxon>
        <taxon>Vibrionaceae</taxon>
        <taxon>Photobacterium</taxon>
    </lineage>
</organism>
<dbReference type="STRING" id="658445.H744_2c2386"/>
<dbReference type="NCBIfam" id="TIGR03027">
    <property type="entry name" value="pepcterm_export"/>
    <property type="match status" value="1"/>
</dbReference>
<sequence>MWCRVMHRLVRSEGILSMNKCGLVKSRFLVCVALLSGSLIGCSSSNLSSLPAATTHASLTKNINDYNYLIGPGDDLTVFVWGNSEITGSYTVRPDGMISTSLVEDIQASGRTPTDLARSIEAHLAEYIRDPIVTVMVADFVGPYSEQVRIIGEASQPQAISYRENMTLLDVMVAVGGLTEYADGNDARLIRVVNSQQKEYLLKIGDLVRDGDIRANVDILPGDIIIIPESWF</sequence>
<evidence type="ECO:0000256" key="1">
    <source>
        <dbReference type="ARBA" id="ARBA00004571"/>
    </source>
</evidence>
<evidence type="ECO:0000256" key="12">
    <source>
        <dbReference type="ARBA" id="ARBA00023139"/>
    </source>
</evidence>
<accession>A0A0C5WVF2</accession>
<evidence type="ECO:0000256" key="13">
    <source>
        <dbReference type="ARBA" id="ARBA00023237"/>
    </source>
</evidence>
<keyword evidence="5" id="KW-0762">Sugar transport</keyword>
<keyword evidence="14" id="KW-0449">Lipoprotein</keyword>
<dbReference type="Pfam" id="PF02563">
    <property type="entry name" value="Poly_export"/>
    <property type="match status" value="1"/>
</dbReference>
<dbReference type="InterPro" id="IPR049712">
    <property type="entry name" value="Poly_export"/>
</dbReference>
<dbReference type="EMBL" id="CP005974">
    <property type="protein sequence ID" value="AJR09049.1"/>
    <property type="molecule type" value="Genomic_DNA"/>
</dbReference>
<dbReference type="GO" id="GO:0046930">
    <property type="term" value="C:pore complex"/>
    <property type="evidence" value="ECO:0007669"/>
    <property type="project" value="UniProtKB-KW"/>
</dbReference>
<dbReference type="AlphaFoldDB" id="A0A0C5WVF2"/>
<comment type="similarity">
    <text evidence="2">Belongs to the BexD/CtrA/VexA family.</text>
</comment>
<evidence type="ECO:0000256" key="9">
    <source>
        <dbReference type="ARBA" id="ARBA00023065"/>
    </source>
</evidence>
<keyword evidence="3" id="KW-0813">Transport</keyword>
<evidence type="ECO:0000313" key="17">
    <source>
        <dbReference type="EMBL" id="AJR09049.1"/>
    </source>
</evidence>
<dbReference type="InterPro" id="IPR017477">
    <property type="entry name" value="PEP-CTERM_polysacc_export"/>
</dbReference>
<name>A0A0C5WVF2_9GAMM</name>
<evidence type="ECO:0000256" key="4">
    <source>
        <dbReference type="ARBA" id="ARBA00022452"/>
    </source>
</evidence>
<dbReference type="GO" id="GO:0015288">
    <property type="term" value="F:porin activity"/>
    <property type="evidence" value="ECO:0007669"/>
    <property type="project" value="UniProtKB-KW"/>
</dbReference>
<reference evidence="17 18" key="1">
    <citation type="submission" date="2013-05" db="EMBL/GenBank/DDBJ databases">
        <title>Complete genome sequence of the lipase-producing bacterium Photobacterium gaetbulicola Gung47.</title>
        <authorList>
            <person name="Kim Y.-O."/>
        </authorList>
    </citation>
    <scope>NUCLEOTIDE SEQUENCE [LARGE SCALE GENOMIC DNA]</scope>
    <source>
        <strain evidence="17 18">Gung47</strain>
    </source>
</reference>
<gene>
    <name evidence="17" type="ORF">H744_2c2386</name>
</gene>
<keyword evidence="7" id="KW-0732">Signal</keyword>
<evidence type="ECO:0000256" key="6">
    <source>
        <dbReference type="ARBA" id="ARBA00022692"/>
    </source>
</evidence>
<dbReference type="GO" id="GO:0006811">
    <property type="term" value="P:monoatomic ion transport"/>
    <property type="evidence" value="ECO:0007669"/>
    <property type="project" value="UniProtKB-KW"/>
</dbReference>
<dbReference type="Gene3D" id="3.30.1950.10">
    <property type="entry name" value="wza like domain"/>
    <property type="match status" value="1"/>
</dbReference>
<dbReference type="HOGENOM" id="CLU_038343_3_2_6"/>
<dbReference type="PANTHER" id="PTHR33619:SF3">
    <property type="entry name" value="POLYSACCHARIDE EXPORT PROTEIN GFCE-RELATED"/>
    <property type="match status" value="1"/>
</dbReference>
<keyword evidence="4" id="KW-1134">Transmembrane beta strand</keyword>
<evidence type="ECO:0000256" key="2">
    <source>
        <dbReference type="ARBA" id="ARBA00009450"/>
    </source>
</evidence>
<evidence type="ECO:0000256" key="7">
    <source>
        <dbReference type="ARBA" id="ARBA00022729"/>
    </source>
</evidence>
<dbReference type="PATRIC" id="fig|658445.3.peg.4393"/>
<keyword evidence="18" id="KW-1185">Reference proteome</keyword>
<dbReference type="GO" id="GO:0015159">
    <property type="term" value="F:polysaccharide transmembrane transporter activity"/>
    <property type="evidence" value="ECO:0007669"/>
    <property type="project" value="InterPro"/>
</dbReference>
<dbReference type="InterPro" id="IPR054765">
    <property type="entry name" value="SLBB_dom"/>
</dbReference>
<protein>
    <submittedName>
        <fullName evidence="17">Polysaccharide biosynthesis/export protein</fullName>
    </submittedName>
</protein>
<keyword evidence="6" id="KW-0812">Transmembrane</keyword>
<proteinExistence type="inferred from homology"/>
<evidence type="ECO:0000256" key="5">
    <source>
        <dbReference type="ARBA" id="ARBA00022597"/>
    </source>
</evidence>
<dbReference type="InterPro" id="IPR003715">
    <property type="entry name" value="Poly_export_N"/>
</dbReference>
<evidence type="ECO:0000256" key="10">
    <source>
        <dbReference type="ARBA" id="ARBA00023114"/>
    </source>
</evidence>
<evidence type="ECO:0000256" key="3">
    <source>
        <dbReference type="ARBA" id="ARBA00022448"/>
    </source>
</evidence>
<keyword evidence="12" id="KW-0564">Palmitate</keyword>
<feature type="domain" description="SLBB" evidence="16">
    <location>
        <begin position="147"/>
        <end position="227"/>
    </location>
</feature>
<evidence type="ECO:0000259" key="15">
    <source>
        <dbReference type="Pfam" id="PF02563"/>
    </source>
</evidence>
<keyword evidence="8" id="KW-0625">Polysaccharide transport</keyword>
<dbReference type="Proteomes" id="UP000032303">
    <property type="component" value="Chromosome 2"/>
</dbReference>
<dbReference type="Gene3D" id="3.10.560.10">
    <property type="entry name" value="Outer membrane lipoprotein wza domain like"/>
    <property type="match status" value="1"/>
</dbReference>
<evidence type="ECO:0000259" key="16">
    <source>
        <dbReference type="Pfam" id="PF22461"/>
    </source>
</evidence>
<comment type="subcellular location">
    <subcellularLocation>
        <location evidence="1">Cell outer membrane</location>
        <topology evidence="1">Multi-pass membrane protein</topology>
    </subcellularLocation>
</comment>